<protein>
    <recommendedName>
        <fullName evidence="6">RRM domain-containing protein</fullName>
    </recommendedName>
</protein>
<feature type="domain" description="RRM" evidence="6">
    <location>
        <begin position="79"/>
        <end position="157"/>
    </location>
</feature>
<dbReference type="PANTHER" id="PTHR46754">
    <property type="entry name" value="MKI67 FHA DOMAIN-INTERACTING NUCLEOLAR PHOSPHOPROTEIN"/>
    <property type="match status" value="1"/>
</dbReference>
<feature type="compositionally biased region" description="Basic and acidic residues" evidence="5">
    <location>
        <begin position="343"/>
        <end position="355"/>
    </location>
</feature>
<name>A0A182XP39_ANOQN</name>
<feature type="region of interest" description="Disordered" evidence="5">
    <location>
        <begin position="1"/>
        <end position="72"/>
    </location>
</feature>
<dbReference type="Gene3D" id="3.30.70.330">
    <property type="match status" value="1"/>
</dbReference>
<organism evidence="7 8">
    <name type="scientific">Anopheles quadriannulatus</name>
    <name type="common">Mosquito</name>
    <dbReference type="NCBI Taxonomy" id="34691"/>
    <lineage>
        <taxon>Eukaryota</taxon>
        <taxon>Metazoa</taxon>
        <taxon>Ecdysozoa</taxon>
        <taxon>Arthropoda</taxon>
        <taxon>Hexapoda</taxon>
        <taxon>Insecta</taxon>
        <taxon>Pterygota</taxon>
        <taxon>Neoptera</taxon>
        <taxon>Endopterygota</taxon>
        <taxon>Diptera</taxon>
        <taxon>Nematocera</taxon>
        <taxon>Culicoidea</taxon>
        <taxon>Culicidae</taxon>
        <taxon>Anophelinae</taxon>
        <taxon>Anopheles</taxon>
    </lineage>
</organism>
<dbReference type="InterPro" id="IPR035979">
    <property type="entry name" value="RBD_domain_sf"/>
</dbReference>
<dbReference type="CDD" id="cd12307">
    <property type="entry name" value="RRM_NIFK_like"/>
    <property type="match status" value="1"/>
</dbReference>
<sequence>MTVMETETTAKPAVADRKASAVGKEKKKHRRLRKRQRDARKRIAGNQQPKEQKKEPKKEPKKEKKVKQPAKISSKKGSGIVFIKHLPKGFYEDELRQFFEQFGEVMRVAVARSRKTQRSKGYGYVQFRFYEVADIAASAVNNYMMFNSVLKTSLLPKRMFNIPKNFGKAYDSKGEKTEAYQRWLKAQVKRANGYVGSVESSVRCRKQISRLMRAEKELTEAGIEVAEVASCLSKLKQTATDLQQRHAIEMARMPKPQPQPKEKAQKAKEETEAAADTTGKASDDEEDEAFTLLKPSDWQEVEPVGKEEPAKESKASAVKKAQEKMKQLEQEKGVNKPGTTAAKGKETKKADTPDKKLRKREKLPLSKAKKPLVAGGGGGVSAKQAAKKEKLSLVKKNKAEELSVESAAPVGKKAKRVDAVKEVKPAKVGKKVK</sequence>
<proteinExistence type="predicted"/>
<evidence type="ECO:0000313" key="7">
    <source>
        <dbReference type="EnsemblMetazoa" id="AQUA011641-PA"/>
    </source>
</evidence>
<feature type="compositionally biased region" description="Basic and acidic residues" evidence="5">
    <location>
        <begin position="260"/>
        <end position="271"/>
    </location>
</feature>
<dbReference type="Pfam" id="PF00076">
    <property type="entry name" value="RRM_1"/>
    <property type="match status" value="1"/>
</dbReference>
<feature type="region of interest" description="Disordered" evidence="5">
    <location>
        <begin position="250"/>
        <end position="418"/>
    </location>
</feature>
<feature type="compositionally biased region" description="Basic and acidic residues" evidence="5">
    <location>
        <begin position="50"/>
        <end position="62"/>
    </location>
</feature>
<dbReference type="InterPro" id="IPR000504">
    <property type="entry name" value="RRM_dom"/>
</dbReference>
<dbReference type="GO" id="GO:0003723">
    <property type="term" value="F:RNA binding"/>
    <property type="evidence" value="ECO:0007669"/>
    <property type="project" value="UniProtKB-UniRule"/>
</dbReference>
<dbReference type="GO" id="GO:0005730">
    <property type="term" value="C:nucleolus"/>
    <property type="evidence" value="ECO:0007669"/>
    <property type="project" value="UniProtKB-SubCell"/>
</dbReference>
<keyword evidence="8" id="KW-1185">Reference proteome</keyword>
<reference evidence="7" key="1">
    <citation type="submission" date="2020-05" db="UniProtKB">
        <authorList>
            <consortium name="EnsemblMetazoa"/>
        </authorList>
    </citation>
    <scope>IDENTIFICATION</scope>
    <source>
        <strain evidence="7">SANGQUA</strain>
    </source>
</reference>
<feature type="compositionally biased region" description="Basic residues" evidence="5">
    <location>
        <begin position="25"/>
        <end position="43"/>
    </location>
</feature>
<dbReference type="InterPro" id="IPR012677">
    <property type="entry name" value="Nucleotide-bd_a/b_plait_sf"/>
</dbReference>
<keyword evidence="2 4" id="KW-0694">RNA-binding</keyword>
<dbReference type="SMART" id="SM00360">
    <property type="entry name" value="RRM"/>
    <property type="match status" value="1"/>
</dbReference>
<evidence type="ECO:0000256" key="4">
    <source>
        <dbReference type="PROSITE-ProRule" id="PRU00176"/>
    </source>
</evidence>
<feature type="compositionally biased region" description="Basic and acidic residues" evidence="5">
    <location>
        <begin position="386"/>
        <end position="401"/>
    </location>
</feature>
<dbReference type="Proteomes" id="UP000076407">
    <property type="component" value="Unassembled WGS sequence"/>
</dbReference>
<feature type="compositionally biased region" description="Basic and acidic residues" evidence="5">
    <location>
        <begin position="303"/>
        <end position="334"/>
    </location>
</feature>
<dbReference type="VEuPathDB" id="VectorBase:AQUA011641"/>
<dbReference type="STRING" id="34691.A0A182XP39"/>
<dbReference type="SUPFAM" id="SSF54928">
    <property type="entry name" value="RNA-binding domain, RBD"/>
    <property type="match status" value="1"/>
</dbReference>
<evidence type="ECO:0000256" key="5">
    <source>
        <dbReference type="SAM" id="MobiDB-lite"/>
    </source>
</evidence>
<evidence type="ECO:0000256" key="3">
    <source>
        <dbReference type="ARBA" id="ARBA00023242"/>
    </source>
</evidence>
<evidence type="ECO:0000313" key="8">
    <source>
        <dbReference type="Proteomes" id="UP000076407"/>
    </source>
</evidence>
<evidence type="ECO:0000256" key="1">
    <source>
        <dbReference type="ARBA" id="ARBA00004604"/>
    </source>
</evidence>
<evidence type="ECO:0000256" key="2">
    <source>
        <dbReference type="ARBA" id="ARBA00022884"/>
    </source>
</evidence>
<keyword evidence="3" id="KW-0539">Nucleus</keyword>
<dbReference type="AlphaFoldDB" id="A0A182XP39"/>
<accession>A0A182XP39</accession>
<evidence type="ECO:0000259" key="6">
    <source>
        <dbReference type="PROSITE" id="PS50102"/>
    </source>
</evidence>
<dbReference type="PROSITE" id="PS50102">
    <property type="entry name" value="RRM"/>
    <property type="match status" value="1"/>
</dbReference>
<comment type="subcellular location">
    <subcellularLocation>
        <location evidence="1">Nucleus</location>
        <location evidence="1">Nucleolus</location>
    </subcellularLocation>
</comment>
<dbReference type="EnsemblMetazoa" id="AQUA011641-RA">
    <property type="protein sequence ID" value="AQUA011641-PA"/>
    <property type="gene ID" value="AQUA011641"/>
</dbReference>